<keyword evidence="1" id="KW-0378">Hydrolase</keyword>
<feature type="signal peptide" evidence="2">
    <location>
        <begin position="1"/>
        <end position="29"/>
    </location>
</feature>
<proteinExistence type="predicted"/>
<dbReference type="PANTHER" id="PTHR47406:SF2">
    <property type="entry name" value="ALPHA GLUCURONIDASE N-TERMINAL DOMAIN-CONTAINING PROTEIN"/>
    <property type="match status" value="1"/>
</dbReference>
<dbReference type="Pfam" id="PF16126">
    <property type="entry name" value="DUF4838"/>
    <property type="match status" value="1"/>
</dbReference>
<comment type="caution">
    <text evidence="3">The sequence shown here is derived from an EMBL/GenBank/DDBJ whole genome shotgun (WGS) entry which is preliminary data.</text>
</comment>
<dbReference type="Proteomes" id="UP001575105">
    <property type="component" value="Unassembled WGS sequence"/>
</dbReference>
<dbReference type="SUPFAM" id="SSF55545">
    <property type="entry name" value="beta-N-acetylhexosaminidase-like domain"/>
    <property type="match status" value="1"/>
</dbReference>
<sequence>MIQIDRMNRALLLSATLFLWALWPIAAHADTPIVVEGHAKAVVVLPDDALPIPEYAADELIYHVEQATGVRLAVHRESDASDVDPQMSRVYIGMTRKADEAGLELEALESEVFVLQSGDGQLIIAGHDGPGDPLSERTTHSGTLWGVYELLEQVLEVRWLWPGDLGTFVPERTSVHVPEMNVKGRPQLERRRVRWNERPAQPGLGFSHDGARNYYRDLGVFMRRHRMGRSAEGFFQGRRPYGHAFSNWWDEYGEEHPEWFMLLEDGSRGPDGRRGGRTSMCVSNTELHREIIRRWEAERASQVDDHTLNICENDLRAYCTCSDCKAWDSPQPNIRSIPKGVRGAYEPFSASTRYARFAQAIYERAVEVDPDVVMTTYAYLNYFTAPSSDVQLNSNIIVGFCPWGLHDGWFPRAPETQAWVKEQWKGWADTGATLFYRPNWFLDGYIAPYIYARQFADIFSFVSENNMIATDFDTLTGQWATQAPNLYLLMRMHSHPSLPADTLLDEYYQAFGPAASHVREYFDYWEAHTTRQRVRLLHLVEAMDLNRRFHFARIMPDLYPARVLNEAATILDAAEAAVRDSANDDYAARVDFLRQGLAHVRKVVAVAAVFEDESTSSARRHDVLNKLISFRRQVEGMNIADLNWAADVENASWQGQRGFQRIEQSVDFVAATRRAIPSLEPAGFEPHDSIPDHAIIVRGNANYALHLEAGQAVNLKITCYQIGNYQDALPYGVVNASGEVIATGLVKSDETDHVRVVAEEVGTITIHTAMRWNGNASIVEADRPLALIGRSLAGDASNEPRSTRNRLNLFRYGGKLYFRVPAELASFEIEVSGKSSTFSKASLIDAQGRTVEVRDGIHGNEPHRFSVSREPSSQDELWALRIEPASEGTFSDVFIEFMDPLPDFLAVDPAALPRQTSVPSGLRD</sequence>
<organism evidence="3 4">
    <name type="scientific">Natronomicrosphaera hydrolytica</name>
    <dbReference type="NCBI Taxonomy" id="3242702"/>
    <lineage>
        <taxon>Bacteria</taxon>
        <taxon>Pseudomonadati</taxon>
        <taxon>Planctomycetota</taxon>
        <taxon>Phycisphaerae</taxon>
        <taxon>Phycisphaerales</taxon>
        <taxon>Phycisphaeraceae</taxon>
        <taxon>Natronomicrosphaera</taxon>
    </lineage>
</organism>
<evidence type="ECO:0000256" key="1">
    <source>
        <dbReference type="ARBA" id="ARBA00022801"/>
    </source>
</evidence>
<gene>
    <name evidence="3" type="ORF">ACERK3_11135</name>
</gene>
<evidence type="ECO:0000313" key="4">
    <source>
        <dbReference type="Proteomes" id="UP001575105"/>
    </source>
</evidence>
<reference evidence="3 4" key="1">
    <citation type="submission" date="2024-08" db="EMBL/GenBank/DDBJ databases">
        <title>Whole-genome sequencing of halo(alkali)philic microorganisms from hypersaline lakes.</title>
        <authorList>
            <person name="Sorokin D.Y."/>
            <person name="Merkel A.Y."/>
            <person name="Messina E."/>
            <person name="Yakimov M."/>
        </authorList>
    </citation>
    <scope>NUCLEOTIDE SEQUENCE [LARGE SCALE GENOMIC DNA]</scope>
    <source>
        <strain evidence="3 4">AB-hyl4</strain>
    </source>
</reference>
<dbReference type="PANTHER" id="PTHR47406">
    <property type="entry name" value="COAGULATION FACTOR 5/8 TYPE, C-TERMINAL"/>
    <property type="match status" value="1"/>
</dbReference>
<accession>A0ABV4U5H4</accession>
<evidence type="ECO:0000256" key="2">
    <source>
        <dbReference type="SAM" id="SignalP"/>
    </source>
</evidence>
<dbReference type="RefSeq" id="WP_425345772.1">
    <property type="nucleotide sequence ID" value="NZ_JBGUBD010000006.1"/>
</dbReference>
<keyword evidence="4" id="KW-1185">Reference proteome</keyword>
<dbReference type="InterPro" id="IPR029018">
    <property type="entry name" value="Hex-like_dom2"/>
</dbReference>
<keyword evidence="2" id="KW-0732">Signal</keyword>
<dbReference type="InterPro" id="IPR032287">
    <property type="entry name" value="DUF4838"/>
</dbReference>
<dbReference type="EMBL" id="JBGUBD010000006">
    <property type="protein sequence ID" value="MFA9478847.1"/>
    <property type="molecule type" value="Genomic_DNA"/>
</dbReference>
<protein>
    <submittedName>
        <fullName evidence="3">DUF4838 domain-containing protein</fullName>
    </submittedName>
</protein>
<feature type="chain" id="PRO_5045886927" evidence="2">
    <location>
        <begin position="30"/>
        <end position="924"/>
    </location>
</feature>
<evidence type="ECO:0000313" key="3">
    <source>
        <dbReference type="EMBL" id="MFA9478847.1"/>
    </source>
</evidence>
<name>A0ABV4U5H4_9BACT</name>